<evidence type="ECO:0000313" key="2">
    <source>
        <dbReference type="Proteomes" id="UP000610966"/>
    </source>
</evidence>
<accession>A0A8J3R8M3</accession>
<dbReference type="RefSeq" id="WP_204013920.1">
    <property type="nucleotide sequence ID" value="NZ_BOOG01000014.1"/>
</dbReference>
<sequence>MSRLDTFKARKQELQASGIGAVEAHQIAWGEAMRDLHDAEQALLDQIEAAP</sequence>
<proteinExistence type="predicted"/>
<reference evidence="1" key="1">
    <citation type="submission" date="2021-01" db="EMBL/GenBank/DDBJ databases">
        <title>Whole genome shotgun sequence of Sphaerimonospora thailandensis NBRC 107569.</title>
        <authorList>
            <person name="Komaki H."/>
            <person name="Tamura T."/>
        </authorList>
    </citation>
    <scope>NUCLEOTIDE SEQUENCE</scope>
    <source>
        <strain evidence="1">NBRC 107569</strain>
    </source>
</reference>
<organism evidence="1 2">
    <name type="scientific">Sphaerimonospora thailandensis</name>
    <dbReference type="NCBI Taxonomy" id="795644"/>
    <lineage>
        <taxon>Bacteria</taxon>
        <taxon>Bacillati</taxon>
        <taxon>Actinomycetota</taxon>
        <taxon>Actinomycetes</taxon>
        <taxon>Streptosporangiales</taxon>
        <taxon>Streptosporangiaceae</taxon>
        <taxon>Sphaerimonospora</taxon>
    </lineage>
</organism>
<comment type="caution">
    <text evidence="1">The sequence shown here is derived from an EMBL/GenBank/DDBJ whole genome shotgun (WGS) entry which is preliminary data.</text>
</comment>
<dbReference type="EMBL" id="BOOG01000014">
    <property type="protein sequence ID" value="GIH69414.1"/>
    <property type="molecule type" value="Genomic_DNA"/>
</dbReference>
<name>A0A8J3R8M3_9ACTN</name>
<evidence type="ECO:0000313" key="1">
    <source>
        <dbReference type="EMBL" id="GIH69414.1"/>
    </source>
</evidence>
<dbReference type="Proteomes" id="UP000610966">
    <property type="component" value="Unassembled WGS sequence"/>
</dbReference>
<protein>
    <submittedName>
        <fullName evidence="1">Uncharacterized protein</fullName>
    </submittedName>
</protein>
<keyword evidence="2" id="KW-1185">Reference proteome</keyword>
<dbReference type="AlphaFoldDB" id="A0A8J3R8M3"/>
<gene>
    <name evidence="1" type="ORF">Mth01_16670</name>
</gene>